<dbReference type="VEuPathDB" id="VectorBase:RSAN_033676"/>
<keyword evidence="2" id="KW-1185">Reference proteome</keyword>
<dbReference type="InterPro" id="IPR038602">
    <property type="entry name" value="Mite_allergen_7_sf"/>
</dbReference>
<evidence type="ECO:0000313" key="2">
    <source>
        <dbReference type="Proteomes" id="UP000821837"/>
    </source>
</evidence>
<name>A0A9D4SYX6_RHISA</name>
<dbReference type="Gene3D" id="3.15.10.50">
    <property type="match status" value="1"/>
</dbReference>
<proteinExistence type="predicted"/>
<reference evidence="1" key="1">
    <citation type="journal article" date="2020" name="Cell">
        <title>Large-Scale Comparative Analyses of Tick Genomes Elucidate Their Genetic Diversity and Vector Capacities.</title>
        <authorList>
            <consortium name="Tick Genome and Microbiome Consortium (TIGMIC)"/>
            <person name="Jia N."/>
            <person name="Wang J."/>
            <person name="Shi W."/>
            <person name="Du L."/>
            <person name="Sun Y."/>
            <person name="Zhan W."/>
            <person name="Jiang J.F."/>
            <person name="Wang Q."/>
            <person name="Zhang B."/>
            <person name="Ji P."/>
            <person name="Bell-Sakyi L."/>
            <person name="Cui X.M."/>
            <person name="Yuan T.T."/>
            <person name="Jiang B.G."/>
            <person name="Yang W.F."/>
            <person name="Lam T.T."/>
            <person name="Chang Q.C."/>
            <person name="Ding S.J."/>
            <person name="Wang X.J."/>
            <person name="Zhu J.G."/>
            <person name="Ruan X.D."/>
            <person name="Zhao L."/>
            <person name="Wei J.T."/>
            <person name="Ye R.Z."/>
            <person name="Que T.C."/>
            <person name="Du C.H."/>
            <person name="Zhou Y.H."/>
            <person name="Cheng J.X."/>
            <person name="Dai P.F."/>
            <person name="Guo W.B."/>
            <person name="Han X.H."/>
            <person name="Huang E.J."/>
            <person name="Li L.F."/>
            <person name="Wei W."/>
            <person name="Gao Y.C."/>
            <person name="Liu J.Z."/>
            <person name="Shao H.Z."/>
            <person name="Wang X."/>
            <person name="Wang C.C."/>
            <person name="Yang T.C."/>
            <person name="Huo Q.B."/>
            <person name="Li W."/>
            <person name="Chen H.Y."/>
            <person name="Chen S.E."/>
            <person name="Zhou L.G."/>
            <person name="Ni X.B."/>
            <person name="Tian J.H."/>
            <person name="Sheng Y."/>
            <person name="Liu T."/>
            <person name="Pan Y.S."/>
            <person name="Xia L.Y."/>
            <person name="Li J."/>
            <person name="Zhao F."/>
            <person name="Cao W.C."/>
        </authorList>
    </citation>
    <scope>NUCLEOTIDE SEQUENCE</scope>
    <source>
        <strain evidence="1">Rsan-2018</strain>
    </source>
</reference>
<reference evidence="1" key="2">
    <citation type="submission" date="2021-09" db="EMBL/GenBank/DDBJ databases">
        <authorList>
            <person name="Jia N."/>
            <person name="Wang J."/>
            <person name="Shi W."/>
            <person name="Du L."/>
            <person name="Sun Y."/>
            <person name="Zhan W."/>
            <person name="Jiang J."/>
            <person name="Wang Q."/>
            <person name="Zhang B."/>
            <person name="Ji P."/>
            <person name="Sakyi L.B."/>
            <person name="Cui X."/>
            <person name="Yuan T."/>
            <person name="Jiang B."/>
            <person name="Yang W."/>
            <person name="Lam T.T.-Y."/>
            <person name="Chang Q."/>
            <person name="Ding S."/>
            <person name="Wang X."/>
            <person name="Zhu J."/>
            <person name="Ruan X."/>
            <person name="Zhao L."/>
            <person name="Wei J."/>
            <person name="Que T."/>
            <person name="Du C."/>
            <person name="Cheng J."/>
            <person name="Dai P."/>
            <person name="Han X."/>
            <person name="Huang E."/>
            <person name="Gao Y."/>
            <person name="Liu J."/>
            <person name="Shao H."/>
            <person name="Ye R."/>
            <person name="Li L."/>
            <person name="Wei W."/>
            <person name="Wang X."/>
            <person name="Wang C."/>
            <person name="Huo Q."/>
            <person name="Li W."/>
            <person name="Guo W."/>
            <person name="Chen H."/>
            <person name="Chen S."/>
            <person name="Zhou L."/>
            <person name="Zhou L."/>
            <person name="Ni X."/>
            <person name="Tian J."/>
            <person name="Zhou Y."/>
            <person name="Sheng Y."/>
            <person name="Liu T."/>
            <person name="Pan Y."/>
            <person name="Xia L."/>
            <person name="Li J."/>
            <person name="Zhao F."/>
            <person name="Cao W."/>
        </authorList>
    </citation>
    <scope>NUCLEOTIDE SEQUENCE</scope>
    <source>
        <strain evidence="1">Rsan-2018</strain>
        <tissue evidence="1">Larvae</tissue>
    </source>
</reference>
<dbReference type="AlphaFoldDB" id="A0A9D4SYX6"/>
<gene>
    <name evidence="1" type="ORF">HPB52_011918</name>
</gene>
<evidence type="ECO:0000313" key="1">
    <source>
        <dbReference type="EMBL" id="KAH7961754.1"/>
    </source>
</evidence>
<sequence>MKLDPLKLPDKAIEVPVLGGIKLHNGSLSGLGSIRSTGPNYVRSDDRGLEMHVDMGTGRLAINYTTTLSVLLLSVDVYIFVDVDSTRITLTINETSDAEFALQSFEIISLQGLEIRLQALKLTDPATNTILEAATAIFKGIIKEVAESMMRDIINETIKKVNEQL</sequence>
<accession>A0A9D4SYX6</accession>
<dbReference type="Pfam" id="PF16984">
    <property type="entry name" value="Grp7_allergen"/>
    <property type="match status" value="1"/>
</dbReference>
<comment type="caution">
    <text evidence="1">The sequence shown here is derived from an EMBL/GenBank/DDBJ whole genome shotgun (WGS) entry which is preliminary data.</text>
</comment>
<dbReference type="Proteomes" id="UP000821837">
    <property type="component" value="Chromosome 3"/>
</dbReference>
<organism evidence="1 2">
    <name type="scientific">Rhipicephalus sanguineus</name>
    <name type="common">Brown dog tick</name>
    <name type="synonym">Ixodes sanguineus</name>
    <dbReference type="NCBI Taxonomy" id="34632"/>
    <lineage>
        <taxon>Eukaryota</taxon>
        <taxon>Metazoa</taxon>
        <taxon>Ecdysozoa</taxon>
        <taxon>Arthropoda</taxon>
        <taxon>Chelicerata</taxon>
        <taxon>Arachnida</taxon>
        <taxon>Acari</taxon>
        <taxon>Parasitiformes</taxon>
        <taxon>Ixodida</taxon>
        <taxon>Ixodoidea</taxon>
        <taxon>Ixodidae</taxon>
        <taxon>Rhipicephalinae</taxon>
        <taxon>Rhipicephalus</taxon>
        <taxon>Rhipicephalus</taxon>
    </lineage>
</organism>
<protein>
    <submittedName>
        <fullName evidence="1">Uncharacterized protein</fullName>
    </submittedName>
</protein>
<dbReference type="EMBL" id="JABSTV010001249">
    <property type="protein sequence ID" value="KAH7961754.1"/>
    <property type="molecule type" value="Genomic_DNA"/>
</dbReference>
<dbReference type="InterPro" id="IPR020234">
    <property type="entry name" value="Mite_allergen_group-7"/>
</dbReference>